<dbReference type="Proteomes" id="UP000680067">
    <property type="component" value="Unassembled WGS sequence"/>
</dbReference>
<gene>
    <name evidence="3" type="ORF">KDM89_09335</name>
</gene>
<protein>
    <submittedName>
        <fullName evidence="3">KTSC domain-containing protein</fullName>
    </submittedName>
</protein>
<dbReference type="InterPro" id="IPR025309">
    <property type="entry name" value="KTSC_dom"/>
</dbReference>
<evidence type="ECO:0000313" key="4">
    <source>
        <dbReference type="Proteomes" id="UP000680067"/>
    </source>
</evidence>
<dbReference type="Pfam" id="PF13619">
    <property type="entry name" value="KTSC"/>
    <property type="match status" value="1"/>
</dbReference>
<proteinExistence type="predicted"/>
<feature type="domain" description="KTSC" evidence="2">
    <location>
        <begin position="8"/>
        <end position="64"/>
    </location>
</feature>
<dbReference type="AlphaFoldDB" id="A0A941DM51"/>
<evidence type="ECO:0000259" key="2">
    <source>
        <dbReference type="Pfam" id="PF13619"/>
    </source>
</evidence>
<keyword evidence="4" id="KW-1185">Reference proteome</keyword>
<organism evidence="3 4">
    <name type="scientific">Undibacterium luofuense</name>
    <dbReference type="NCBI Taxonomy" id="2828733"/>
    <lineage>
        <taxon>Bacteria</taxon>
        <taxon>Pseudomonadati</taxon>
        <taxon>Pseudomonadota</taxon>
        <taxon>Betaproteobacteria</taxon>
        <taxon>Burkholderiales</taxon>
        <taxon>Oxalobacteraceae</taxon>
        <taxon>Undibacterium</taxon>
    </lineage>
</organism>
<evidence type="ECO:0000256" key="1">
    <source>
        <dbReference type="SAM" id="MobiDB-lite"/>
    </source>
</evidence>
<sequence>MDMKKIHSGKLRAIGYDAARRLLRVELEGGAALEYSGVSADLWRRFAASGVAWSFYRDNIEDEFPAKAGARVAGSASSQRAALDALFGGGSVSAPDSSAADDGDASSQPEADGSAPR</sequence>
<evidence type="ECO:0000313" key="3">
    <source>
        <dbReference type="EMBL" id="MBR7782345.1"/>
    </source>
</evidence>
<comment type="caution">
    <text evidence="3">The sequence shown here is derived from an EMBL/GenBank/DDBJ whole genome shotgun (WGS) entry which is preliminary data.</text>
</comment>
<reference evidence="3" key="1">
    <citation type="submission" date="2021-04" db="EMBL/GenBank/DDBJ databases">
        <title>novel species isolated from subtropical streams in China.</title>
        <authorList>
            <person name="Lu H."/>
        </authorList>
    </citation>
    <scope>NUCLEOTIDE SEQUENCE</scope>
    <source>
        <strain evidence="3">LFS511W</strain>
    </source>
</reference>
<dbReference type="EMBL" id="JAGSPN010000005">
    <property type="protein sequence ID" value="MBR7782345.1"/>
    <property type="molecule type" value="Genomic_DNA"/>
</dbReference>
<accession>A0A941DM51</accession>
<feature type="region of interest" description="Disordered" evidence="1">
    <location>
        <begin position="91"/>
        <end position="117"/>
    </location>
</feature>
<name>A0A941DM51_9BURK</name>